<evidence type="ECO:0000313" key="3">
    <source>
        <dbReference type="Proteomes" id="UP000481288"/>
    </source>
</evidence>
<dbReference type="EMBL" id="QGMG01000230">
    <property type="protein sequence ID" value="TVY55546.1"/>
    <property type="molecule type" value="Genomic_DNA"/>
</dbReference>
<name>A0A7D8YZF4_9HELO</name>
<organism evidence="2 3">
    <name type="scientific">Lachnellula cervina</name>
    <dbReference type="NCBI Taxonomy" id="1316786"/>
    <lineage>
        <taxon>Eukaryota</taxon>
        <taxon>Fungi</taxon>
        <taxon>Dikarya</taxon>
        <taxon>Ascomycota</taxon>
        <taxon>Pezizomycotina</taxon>
        <taxon>Leotiomycetes</taxon>
        <taxon>Helotiales</taxon>
        <taxon>Lachnaceae</taxon>
        <taxon>Lachnellula</taxon>
    </lineage>
</organism>
<comment type="caution">
    <text evidence="2">The sequence shown here is derived from an EMBL/GenBank/DDBJ whole genome shotgun (WGS) entry which is preliminary data.</text>
</comment>
<dbReference type="Proteomes" id="UP000481288">
    <property type="component" value="Unassembled WGS sequence"/>
</dbReference>
<proteinExistence type="predicted"/>
<feature type="domain" description="Heterokaryon incompatibility" evidence="1">
    <location>
        <begin position="13"/>
        <end position="87"/>
    </location>
</feature>
<dbReference type="InterPro" id="IPR010730">
    <property type="entry name" value="HET"/>
</dbReference>
<reference evidence="2 3" key="1">
    <citation type="submission" date="2018-05" db="EMBL/GenBank/DDBJ databases">
        <title>Whole genome sequencing for identification of molecular markers to develop diagnostic detection tools for the regulated plant pathogen Lachnellula willkommii.</title>
        <authorList>
            <person name="Giroux E."/>
            <person name="Bilodeau G."/>
        </authorList>
    </citation>
    <scope>NUCLEOTIDE SEQUENCE [LARGE SCALE GENOMIC DNA]</scope>
    <source>
        <strain evidence="2 3">CBS 625.97</strain>
    </source>
</reference>
<evidence type="ECO:0000259" key="1">
    <source>
        <dbReference type="Pfam" id="PF06985"/>
    </source>
</evidence>
<gene>
    <name evidence="2" type="ORF">LCER1_G002742</name>
</gene>
<sequence>MSASSPLKDFGLHYRLPPSFRDAVIVTRELGIRYLWIDSLCIVQDDLDDWRKESAQMDRIYGMSFLTIIAAGASHSQGGCFVPRAIRFPPVAVELHPADSPGPFFR</sequence>
<accession>A0A7D8YZF4</accession>
<keyword evidence="3" id="KW-1185">Reference proteome</keyword>
<dbReference type="AlphaFoldDB" id="A0A7D8YZF4"/>
<dbReference type="OrthoDB" id="3563405at2759"/>
<dbReference type="PANTHER" id="PTHR33112:SF16">
    <property type="entry name" value="HETEROKARYON INCOMPATIBILITY DOMAIN-CONTAINING PROTEIN"/>
    <property type="match status" value="1"/>
</dbReference>
<dbReference type="Pfam" id="PF06985">
    <property type="entry name" value="HET"/>
    <property type="match status" value="1"/>
</dbReference>
<protein>
    <recommendedName>
        <fullName evidence="1">Heterokaryon incompatibility domain-containing protein</fullName>
    </recommendedName>
</protein>
<evidence type="ECO:0000313" key="2">
    <source>
        <dbReference type="EMBL" id="TVY55546.1"/>
    </source>
</evidence>
<dbReference type="PANTHER" id="PTHR33112">
    <property type="entry name" value="DOMAIN PROTEIN, PUTATIVE-RELATED"/>
    <property type="match status" value="1"/>
</dbReference>